<organism evidence="1">
    <name type="scientific">Tanacetum cinerariifolium</name>
    <name type="common">Dalmatian daisy</name>
    <name type="synonym">Chrysanthemum cinerariifolium</name>
    <dbReference type="NCBI Taxonomy" id="118510"/>
    <lineage>
        <taxon>Eukaryota</taxon>
        <taxon>Viridiplantae</taxon>
        <taxon>Streptophyta</taxon>
        <taxon>Embryophyta</taxon>
        <taxon>Tracheophyta</taxon>
        <taxon>Spermatophyta</taxon>
        <taxon>Magnoliopsida</taxon>
        <taxon>eudicotyledons</taxon>
        <taxon>Gunneridae</taxon>
        <taxon>Pentapetalae</taxon>
        <taxon>asterids</taxon>
        <taxon>campanulids</taxon>
        <taxon>Asterales</taxon>
        <taxon>Asteraceae</taxon>
        <taxon>Asteroideae</taxon>
        <taxon>Anthemideae</taxon>
        <taxon>Anthemidinae</taxon>
        <taxon>Tanacetum</taxon>
    </lineage>
</organism>
<proteinExistence type="predicted"/>
<comment type="caution">
    <text evidence="1">The sequence shown here is derived from an EMBL/GenBank/DDBJ whole genome shotgun (WGS) entry which is preliminary data.</text>
</comment>
<feature type="non-terminal residue" evidence="1">
    <location>
        <position position="84"/>
    </location>
</feature>
<protein>
    <submittedName>
        <fullName evidence="1">Uncharacterized protein</fullName>
    </submittedName>
</protein>
<dbReference type="AlphaFoldDB" id="A0A699XEE5"/>
<sequence length="84" mass="9327">STSEQLTITQPRWIFDNALFDLGVQLRHALIVEGHLAAHQNVEDDAEAPHVDLGTRVLLRLQQLWSGKVEASAKRLESTLGGEE</sequence>
<name>A0A699XEE5_TANCI</name>
<gene>
    <name evidence="1" type="ORF">Tci_930048</name>
</gene>
<feature type="non-terminal residue" evidence="1">
    <location>
        <position position="1"/>
    </location>
</feature>
<evidence type="ECO:0000313" key="1">
    <source>
        <dbReference type="EMBL" id="GFD58079.1"/>
    </source>
</evidence>
<dbReference type="EMBL" id="BKCJ011848432">
    <property type="protein sequence ID" value="GFD58079.1"/>
    <property type="molecule type" value="Genomic_DNA"/>
</dbReference>
<reference evidence="1" key="1">
    <citation type="journal article" date="2019" name="Sci. Rep.">
        <title>Draft genome of Tanacetum cinerariifolium, the natural source of mosquito coil.</title>
        <authorList>
            <person name="Yamashiro T."/>
            <person name="Shiraishi A."/>
            <person name="Satake H."/>
            <person name="Nakayama K."/>
        </authorList>
    </citation>
    <scope>NUCLEOTIDE SEQUENCE</scope>
</reference>
<accession>A0A699XEE5</accession>